<accession>A0A523XU70</accession>
<dbReference type="Gene3D" id="1.10.599.10">
    <property type="entry name" value="Aldehyde Ferredoxin Oxidoreductase Protein, subunit A, domain 3"/>
    <property type="match status" value="1"/>
</dbReference>
<dbReference type="EMBL" id="SOIP01000088">
    <property type="protein sequence ID" value="TET82866.1"/>
    <property type="molecule type" value="Genomic_DNA"/>
</dbReference>
<dbReference type="InterPro" id="IPR001203">
    <property type="entry name" value="OxRdtase_Ald_Fedxn_C"/>
</dbReference>
<organism evidence="2 3">
    <name type="scientific">candidate division TA06 bacterium</name>
    <dbReference type="NCBI Taxonomy" id="2250710"/>
    <lineage>
        <taxon>Bacteria</taxon>
        <taxon>Bacteria division TA06</taxon>
    </lineage>
</organism>
<proteinExistence type="predicted"/>
<dbReference type="InterPro" id="IPR036021">
    <property type="entry name" value="Tungsten_al_ferr_oxy-like_C"/>
</dbReference>
<dbReference type="InterPro" id="IPR013985">
    <property type="entry name" value="Ald_Fedxn_OxRdtase_dom3"/>
</dbReference>
<evidence type="ECO:0000313" key="3">
    <source>
        <dbReference type="Proteomes" id="UP000315534"/>
    </source>
</evidence>
<dbReference type="SUPFAM" id="SSF48310">
    <property type="entry name" value="Aldehyde ferredoxin oxidoreductase, C-terminal domains"/>
    <property type="match status" value="1"/>
</dbReference>
<name>A0A523XU70_UNCT6</name>
<dbReference type="GO" id="GO:0051536">
    <property type="term" value="F:iron-sulfur cluster binding"/>
    <property type="evidence" value="ECO:0007669"/>
    <property type="project" value="InterPro"/>
</dbReference>
<feature type="non-terminal residue" evidence="2">
    <location>
        <position position="1"/>
    </location>
</feature>
<sequence>GYLPERDDMLPKRFFEETIYNKYGEPRILKREEFQEQRKRVYRSYGLQADGTPSPDLLEELGLEFTVPVLEKQINK</sequence>
<evidence type="ECO:0000259" key="1">
    <source>
        <dbReference type="Pfam" id="PF01314"/>
    </source>
</evidence>
<dbReference type="AlphaFoldDB" id="A0A523XU70"/>
<evidence type="ECO:0000313" key="2">
    <source>
        <dbReference type="EMBL" id="TET82866.1"/>
    </source>
</evidence>
<dbReference type="Proteomes" id="UP000315534">
    <property type="component" value="Unassembled WGS sequence"/>
</dbReference>
<gene>
    <name evidence="2" type="ORF">E3J38_01435</name>
</gene>
<dbReference type="GO" id="GO:0016625">
    <property type="term" value="F:oxidoreductase activity, acting on the aldehyde or oxo group of donors, iron-sulfur protein as acceptor"/>
    <property type="evidence" value="ECO:0007669"/>
    <property type="project" value="InterPro"/>
</dbReference>
<dbReference type="GO" id="GO:0009055">
    <property type="term" value="F:electron transfer activity"/>
    <property type="evidence" value="ECO:0007669"/>
    <property type="project" value="InterPro"/>
</dbReference>
<dbReference type="Pfam" id="PF01314">
    <property type="entry name" value="AFOR_C"/>
    <property type="match status" value="1"/>
</dbReference>
<comment type="caution">
    <text evidence="2">The sequence shown here is derived from an EMBL/GenBank/DDBJ whole genome shotgun (WGS) entry which is preliminary data.</text>
</comment>
<reference evidence="2 3" key="1">
    <citation type="submission" date="2019-03" db="EMBL/GenBank/DDBJ databases">
        <title>Metabolic potential of uncultured bacteria and archaea associated with petroleum seepage in deep-sea sediments.</title>
        <authorList>
            <person name="Dong X."/>
            <person name="Hubert C."/>
        </authorList>
    </citation>
    <scope>NUCLEOTIDE SEQUENCE [LARGE SCALE GENOMIC DNA]</scope>
    <source>
        <strain evidence="2">E29_bin36</strain>
    </source>
</reference>
<protein>
    <submittedName>
        <fullName evidence="2">Aldehyde ferredoxin oxidoreductase</fullName>
    </submittedName>
</protein>
<feature type="domain" description="Aldehyde ferredoxin oxidoreductase C-terminal" evidence="1">
    <location>
        <begin position="5"/>
        <end position="63"/>
    </location>
</feature>